<organism evidence="18 19">
    <name type="scientific">Spongiibacter pelagi</name>
    <dbReference type="NCBI Taxonomy" id="2760804"/>
    <lineage>
        <taxon>Bacteria</taxon>
        <taxon>Pseudomonadati</taxon>
        <taxon>Pseudomonadota</taxon>
        <taxon>Gammaproteobacteria</taxon>
        <taxon>Cellvibrionales</taxon>
        <taxon>Spongiibacteraceae</taxon>
        <taxon>Spongiibacter</taxon>
    </lineage>
</organism>
<dbReference type="RefSeq" id="WP_190761897.1">
    <property type="nucleotide sequence ID" value="NZ_JACXLD010000001.1"/>
</dbReference>
<dbReference type="GO" id="GO:0016020">
    <property type="term" value="C:membrane"/>
    <property type="evidence" value="ECO:0007669"/>
    <property type="project" value="UniProtKB-SubCell"/>
</dbReference>
<evidence type="ECO:0000256" key="2">
    <source>
        <dbReference type="ARBA" id="ARBA00004370"/>
    </source>
</evidence>
<comment type="pathway">
    <text evidence="3">Hormone biosynthesis.</text>
</comment>
<accession>A0A927GV43</accession>
<dbReference type="InterPro" id="IPR045605">
    <property type="entry name" value="KshA-like_C"/>
</dbReference>
<evidence type="ECO:0000256" key="4">
    <source>
        <dbReference type="ARBA" id="ARBA00022692"/>
    </source>
</evidence>
<evidence type="ECO:0000256" key="10">
    <source>
        <dbReference type="ARBA" id="ARBA00023014"/>
    </source>
</evidence>
<keyword evidence="6" id="KW-0479">Metal-binding</keyword>
<dbReference type="GO" id="GO:0005737">
    <property type="term" value="C:cytoplasm"/>
    <property type="evidence" value="ECO:0007669"/>
    <property type="project" value="TreeGrafter"/>
</dbReference>
<evidence type="ECO:0000256" key="5">
    <source>
        <dbReference type="ARBA" id="ARBA00022714"/>
    </source>
</evidence>
<evidence type="ECO:0000256" key="16">
    <source>
        <dbReference type="ARBA" id="ARBA00049548"/>
    </source>
</evidence>
<comment type="catalytic activity">
    <reaction evidence="16">
        <text>cholesterol + NADPH + O2 + H(+) = 7-dehydrocholesterol + NADP(+) + 2 H2O</text>
        <dbReference type="Rhea" id="RHEA:45024"/>
        <dbReference type="ChEBI" id="CHEBI:15377"/>
        <dbReference type="ChEBI" id="CHEBI:15378"/>
        <dbReference type="ChEBI" id="CHEBI:15379"/>
        <dbReference type="ChEBI" id="CHEBI:16113"/>
        <dbReference type="ChEBI" id="CHEBI:17759"/>
        <dbReference type="ChEBI" id="CHEBI:57783"/>
        <dbReference type="ChEBI" id="CHEBI:58349"/>
        <dbReference type="EC" id="1.14.19.21"/>
    </reaction>
    <physiologicalReaction direction="left-to-right" evidence="16">
        <dbReference type="Rhea" id="RHEA:45025"/>
    </physiologicalReaction>
</comment>
<comment type="cofactor">
    <cofactor evidence="1">
        <name>Fe cation</name>
        <dbReference type="ChEBI" id="CHEBI:24875"/>
    </cofactor>
</comment>
<dbReference type="PROSITE" id="PS51296">
    <property type="entry name" value="RIESKE"/>
    <property type="match status" value="1"/>
</dbReference>
<dbReference type="Gene3D" id="3.90.380.10">
    <property type="entry name" value="Naphthalene 1,2-dioxygenase Alpha Subunit, Chain A, domain 1"/>
    <property type="match status" value="1"/>
</dbReference>
<dbReference type="Proteomes" id="UP000610558">
    <property type="component" value="Unassembled WGS sequence"/>
</dbReference>
<evidence type="ECO:0000313" key="19">
    <source>
        <dbReference type="Proteomes" id="UP000610558"/>
    </source>
</evidence>
<dbReference type="InterPro" id="IPR050584">
    <property type="entry name" value="Cholesterol_7-desaturase"/>
</dbReference>
<dbReference type="Gene3D" id="2.102.10.10">
    <property type="entry name" value="Rieske [2Fe-2S] iron-sulphur domain"/>
    <property type="match status" value="1"/>
</dbReference>
<keyword evidence="5" id="KW-0001">2Fe-2S</keyword>
<comment type="subcellular location">
    <subcellularLocation>
        <location evidence="2">Membrane</location>
    </subcellularLocation>
</comment>
<evidence type="ECO:0000256" key="8">
    <source>
        <dbReference type="ARBA" id="ARBA00023002"/>
    </source>
</evidence>
<dbReference type="AlphaFoldDB" id="A0A927GV43"/>
<keyword evidence="9" id="KW-0408">Iron</keyword>
<evidence type="ECO:0000259" key="17">
    <source>
        <dbReference type="PROSITE" id="PS51296"/>
    </source>
</evidence>
<name>A0A927GV43_9GAMM</name>
<keyword evidence="11" id="KW-0472">Membrane</keyword>
<comment type="caution">
    <text evidence="18">The sequence shown here is derived from an EMBL/GenBank/DDBJ whole genome shotgun (WGS) entry which is preliminary data.</text>
</comment>
<dbReference type="SUPFAM" id="SSF55961">
    <property type="entry name" value="Bet v1-like"/>
    <property type="match status" value="1"/>
</dbReference>
<reference evidence="18" key="1">
    <citation type="submission" date="2020-09" db="EMBL/GenBank/DDBJ databases">
        <authorList>
            <person name="Yoon J.-W."/>
        </authorList>
    </citation>
    <scope>NUCLEOTIDE SEQUENCE</scope>
    <source>
        <strain evidence="18">KMU-158</strain>
    </source>
</reference>
<proteinExistence type="inferred from homology"/>
<keyword evidence="7" id="KW-1133">Transmembrane helix</keyword>
<sequence>MTSAATAIKRYPMPMPYGWFVVSYSDELAVGESRAVHYFGQELVLYRGEKGKPVLMEAYCPHLGAHLGHGIHEKSGKGGGRIEGDNIVCPFHSWKFNSDGECVEVPYAKNMPPKVQGKKCLKSFPIREVNQCIWAWYHPEGESPKWEVIEHEEAMSDDWSPMDRYEWTLNTHSQEMAENAADPAHFKYVHGTASFPEWETTYDGPFVRGLQKANMPTPRGEVKGAIHTGSAGPGQGFTKFEGIADTFLMGLTTPIDAETVHVRFAFIQPKVNGEVKKGGVNAAIIANIVGQLEEDRPIWENKIYRPLPILCDGDGPIAKFRKWYGQFYAGGFDPKAL</sequence>
<evidence type="ECO:0000256" key="13">
    <source>
        <dbReference type="ARBA" id="ARBA00025729"/>
    </source>
</evidence>
<dbReference type="InterPro" id="IPR036922">
    <property type="entry name" value="Rieske_2Fe-2S_sf"/>
</dbReference>
<evidence type="ECO:0000256" key="12">
    <source>
        <dbReference type="ARBA" id="ARBA00025712"/>
    </source>
</evidence>
<dbReference type="GO" id="GO:0051537">
    <property type="term" value="F:2 iron, 2 sulfur cluster binding"/>
    <property type="evidence" value="ECO:0007669"/>
    <property type="project" value="UniProtKB-KW"/>
</dbReference>
<gene>
    <name evidence="18" type="ORF">IB286_01550</name>
</gene>
<dbReference type="InterPro" id="IPR017941">
    <property type="entry name" value="Rieske_2Fe-2S"/>
</dbReference>
<evidence type="ECO:0000256" key="7">
    <source>
        <dbReference type="ARBA" id="ARBA00022989"/>
    </source>
</evidence>
<evidence type="ECO:0000313" key="18">
    <source>
        <dbReference type="EMBL" id="MBD2857673.1"/>
    </source>
</evidence>
<evidence type="ECO:0000256" key="14">
    <source>
        <dbReference type="ARBA" id="ARBA00026095"/>
    </source>
</evidence>
<keyword evidence="10" id="KW-0411">Iron-sulfur</keyword>
<dbReference type="CDD" id="cd03469">
    <property type="entry name" value="Rieske_RO_Alpha_N"/>
    <property type="match status" value="1"/>
</dbReference>
<dbReference type="GO" id="GO:0008203">
    <property type="term" value="P:cholesterol metabolic process"/>
    <property type="evidence" value="ECO:0007669"/>
    <property type="project" value="InterPro"/>
</dbReference>
<dbReference type="EC" id="1.14.19.21" evidence="14"/>
<evidence type="ECO:0000256" key="9">
    <source>
        <dbReference type="ARBA" id="ARBA00023004"/>
    </source>
</evidence>
<dbReference type="Pfam" id="PF00355">
    <property type="entry name" value="Rieske"/>
    <property type="match status" value="1"/>
</dbReference>
<keyword evidence="4" id="KW-0812">Transmembrane</keyword>
<dbReference type="PANTHER" id="PTHR21266">
    <property type="entry name" value="IRON-SULFUR DOMAIN CONTAINING PROTEIN"/>
    <property type="match status" value="1"/>
</dbReference>
<dbReference type="Pfam" id="PF19298">
    <property type="entry name" value="KshA_C"/>
    <property type="match status" value="1"/>
</dbReference>
<evidence type="ECO:0000256" key="3">
    <source>
        <dbReference type="ARBA" id="ARBA00004972"/>
    </source>
</evidence>
<dbReference type="GO" id="GO:0051213">
    <property type="term" value="F:dioxygenase activity"/>
    <property type="evidence" value="ECO:0007669"/>
    <property type="project" value="UniProtKB-KW"/>
</dbReference>
<evidence type="ECO:0000256" key="1">
    <source>
        <dbReference type="ARBA" id="ARBA00001962"/>
    </source>
</evidence>
<evidence type="ECO:0000256" key="6">
    <source>
        <dbReference type="ARBA" id="ARBA00022723"/>
    </source>
</evidence>
<feature type="domain" description="Rieske" evidence="17">
    <location>
        <begin position="19"/>
        <end position="135"/>
    </location>
</feature>
<dbReference type="SUPFAM" id="SSF50022">
    <property type="entry name" value="ISP domain"/>
    <property type="match status" value="1"/>
</dbReference>
<comment type="catalytic activity">
    <reaction evidence="15">
        <text>cholesterol + NADH + O2 + H(+) = 7-dehydrocholesterol + NAD(+) + 2 H2O</text>
        <dbReference type="Rhea" id="RHEA:51644"/>
        <dbReference type="ChEBI" id="CHEBI:15377"/>
        <dbReference type="ChEBI" id="CHEBI:15378"/>
        <dbReference type="ChEBI" id="CHEBI:15379"/>
        <dbReference type="ChEBI" id="CHEBI:16113"/>
        <dbReference type="ChEBI" id="CHEBI:17759"/>
        <dbReference type="ChEBI" id="CHEBI:57540"/>
        <dbReference type="ChEBI" id="CHEBI:57945"/>
        <dbReference type="EC" id="1.14.19.21"/>
    </reaction>
    <physiologicalReaction direction="left-to-right" evidence="15">
        <dbReference type="Rhea" id="RHEA:51645"/>
    </physiologicalReaction>
</comment>
<evidence type="ECO:0000256" key="15">
    <source>
        <dbReference type="ARBA" id="ARBA00047853"/>
    </source>
</evidence>
<dbReference type="GO" id="GO:0170056">
    <property type="term" value="F:cholesterol 7-desaturase [NAD(P)H] activity"/>
    <property type="evidence" value="ECO:0007669"/>
    <property type="project" value="UniProtKB-EC"/>
</dbReference>
<comment type="similarity">
    <text evidence="13">Belongs to the cholesterol 7-desaturase family.</text>
</comment>
<evidence type="ECO:0000256" key="11">
    <source>
        <dbReference type="ARBA" id="ARBA00023136"/>
    </source>
</evidence>
<comment type="pathway">
    <text evidence="12">Steroid hormone biosynthesis; dafachronic acid biosynthesis.</text>
</comment>
<dbReference type="EMBL" id="JACXLD010000001">
    <property type="protein sequence ID" value="MBD2857673.1"/>
    <property type="molecule type" value="Genomic_DNA"/>
</dbReference>
<dbReference type="GO" id="GO:0046872">
    <property type="term" value="F:metal ion binding"/>
    <property type="evidence" value="ECO:0007669"/>
    <property type="project" value="UniProtKB-KW"/>
</dbReference>
<keyword evidence="18" id="KW-0223">Dioxygenase</keyword>
<keyword evidence="8" id="KW-0560">Oxidoreductase</keyword>
<keyword evidence="19" id="KW-1185">Reference proteome</keyword>
<dbReference type="PANTHER" id="PTHR21266:SF32">
    <property type="entry name" value="CHOLESTEROL 7-DESATURASE NVD"/>
    <property type="match status" value="1"/>
</dbReference>
<protein>
    <recommendedName>
        <fullName evidence="14">cholesterol 7-desaturase</fullName>
        <ecNumber evidence="14">1.14.19.21</ecNumber>
    </recommendedName>
</protein>